<dbReference type="Proteomes" id="UP000798662">
    <property type="component" value="Chromosome 2"/>
</dbReference>
<name>A0ACC3C552_PYRYE</name>
<sequence length="184" mass="19016">MATMALIVWPPSPAPLLAAAHPPTATEAGRAAAASRPPPPHAPSPSPSRPPSVAVGAAAAPVARPADIFLPEDMLLTILGHLTRVADVAAARAVCVRWRAAVDGCGGLWRGLRLPLVRRRHVRAAESWYRRAARYGNAQAAAHLALLYSYGYRCACHGGHGDAAAAFFAARMGLVGGGGVRVAS</sequence>
<proteinExistence type="predicted"/>
<dbReference type="EMBL" id="CM020619">
    <property type="protein sequence ID" value="KAK1865411.1"/>
    <property type="molecule type" value="Genomic_DNA"/>
</dbReference>
<accession>A0ACC3C552</accession>
<protein>
    <submittedName>
        <fullName evidence="1">Uncharacterized protein</fullName>
    </submittedName>
</protein>
<reference evidence="1" key="1">
    <citation type="submission" date="2019-11" db="EMBL/GenBank/DDBJ databases">
        <title>Nori genome reveals adaptations in red seaweeds to the harsh intertidal environment.</title>
        <authorList>
            <person name="Wang D."/>
            <person name="Mao Y."/>
        </authorList>
    </citation>
    <scope>NUCLEOTIDE SEQUENCE</scope>
    <source>
        <tissue evidence="1">Gametophyte</tissue>
    </source>
</reference>
<comment type="caution">
    <text evidence="1">The sequence shown here is derived from an EMBL/GenBank/DDBJ whole genome shotgun (WGS) entry which is preliminary data.</text>
</comment>
<evidence type="ECO:0000313" key="2">
    <source>
        <dbReference type="Proteomes" id="UP000798662"/>
    </source>
</evidence>
<evidence type="ECO:0000313" key="1">
    <source>
        <dbReference type="EMBL" id="KAK1865411.1"/>
    </source>
</evidence>
<organism evidence="1 2">
    <name type="scientific">Pyropia yezoensis</name>
    <name type="common">Susabi-nori</name>
    <name type="synonym">Porphyra yezoensis</name>
    <dbReference type="NCBI Taxonomy" id="2788"/>
    <lineage>
        <taxon>Eukaryota</taxon>
        <taxon>Rhodophyta</taxon>
        <taxon>Bangiophyceae</taxon>
        <taxon>Bangiales</taxon>
        <taxon>Bangiaceae</taxon>
        <taxon>Pyropia</taxon>
    </lineage>
</organism>
<gene>
    <name evidence="1" type="ORF">I4F81_007942</name>
</gene>
<keyword evidence="2" id="KW-1185">Reference proteome</keyword>